<organism evidence="9 10">
    <name type="scientific">Hermetia illucens</name>
    <name type="common">Black soldier fly</name>
    <dbReference type="NCBI Taxonomy" id="343691"/>
    <lineage>
        <taxon>Eukaryota</taxon>
        <taxon>Metazoa</taxon>
        <taxon>Ecdysozoa</taxon>
        <taxon>Arthropoda</taxon>
        <taxon>Hexapoda</taxon>
        <taxon>Insecta</taxon>
        <taxon>Pterygota</taxon>
        <taxon>Neoptera</taxon>
        <taxon>Endopterygota</taxon>
        <taxon>Diptera</taxon>
        <taxon>Brachycera</taxon>
        <taxon>Stratiomyomorpha</taxon>
        <taxon>Stratiomyidae</taxon>
        <taxon>Hermetiinae</taxon>
        <taxon>Hermetia</taxon>
    </lineage>
</organism>
<dbReference type="PANTHER" id="PTHR12801">
    <property type="entry name" value="RNA EXONUCLEASE REXO1 / RECO3 FAMILY MEMBER-RELATED"/>
    <property type="match status" value="1"/>
</dbReference>
<dbReference type="InterPro" id="IPR036397">
    <property type="entry name" value="RNaseH_sf"/>
</dbReference>
<dbReference type="InterPro" id="IPR034922">
    <property type="entry name" value="REX1-like_exo"/>
</dbReference>
<evidence type="ECO:0000256" key="4">
    <source>
        <dbReference type="ARBA" id="ARBA00022801"/>
    </source>
</evidence>
<dbReference type="Pfam" id="PF00929">
    <property type="entry name" value="RNase_T"/>
    <property type="match status" value="1"/>
</dbReference>
<proteinExistence type="inferred from homology"/>
<keyword evidence="5" id="KW-0269">Exonuclease</keyword>
<dbReference type="AlphaFoldDB" id="A0A7R8YQZ4"/>
<dbReference type="GO" id="GO:0003676">
    <property type="term" value="F:nucleic acid binding"/>
    <property type="evidence" value="ECO:0007669"/>
    <property type="project" value="InterPro"/>
</dbReference>
<feature type="domain" description="Exonuclease" evidence="8">
    <location>
        <begin position="380"/>
        <end position="540"/>
    </location>
</feature>
<dbReference type="Gene3D" id="3.30.420.10">
    <property type="entry name" value="Ribonuclease H-like superfamily/Ribonuclease H"/>
    <property type="match status" value="1"/>
</dbReference>
<dbReference type="FunFam" id="3.30.420.10:FF:000019">
    <property type="entry name" value="RNA exonuclease NEF-sp"/>
    <property type="match status" value="1"/>
</dbReference>
<accession>A0A7R8YQZ4</accession>
<dbReference type="InterPro" id="IPR013520">
    <property type="entry name" value="Ribonucl_H"/>
</dbReference>
<evidence type="ECO:0000313" key="9">
    <source>
        <dbReference type="EMBL" id="CAD7081931.1"/>
    </source>
</evidence>
<dbReference type="GO" id="GO:0004527">
    <property type="term" value="F:exonuclease activity"/>
    <property type="evidence" value="ECO:0007669"/>
    <property type="project" value="UniProtKB-KW"/>
</dbReference>
<keyword evidence="10" id="KW-1185">Reference proteome</keyword>
<sequence>MKTLTAKQEARLQKKKKKMAALAEIIKLNDRDRRNKKTRSSSESSNSSSSSSEAASKGSNHSIRGEQVSRKSGSEQIADNGCMEEPKSKRMKIESIGDFYNSNDDVPSKKSKSSENNRPVDKKDAHKPQAGKVTSEGISQENLQLSESQYIQLKRELNERKRSIRNVPRLRLKEQGEQASLSLEVNSRTPIFLTDIQHLLMAAILGGGSPCTPWRWCHLEKSQRLSHTLVLVVEGLSLFHFLSYENHFSEANRVFQNKLEVIMPPHKEGKIIEELAAVPLTSSEKEELIKRYGSLETAIETNKDPLLLVKTIFPVDGPSDTPVDQTVPSGDTFPRTQLLLSALQMVDEGYPLPLRGKLANRFQSYKFTKDVYSEVTPRSPLFGLDCEMCKTTKGGSELTRISIVGEDMKPVYETLVRPTNKIIDYLTPYSGITPEMMINVTKTLEEVQEDIRRLLPPDAILVGQSLNADLHAMRMMHPYIIDTSIIFNITGERKRKAKLSTLAQQFLGEVIQQSMDGHDPFEDSLASLKLTKLKLSKGLDFGDAVLDGRKKANEVYSTTTQQLKTQVTIGAQTKEVISHNLFAHVAKVERRTAVITSEEMNVDFHKVFNNKAKVYSGDDAIHNENSNTTSNEFCNGKNPPSSIDCFRTEGNKGAIRKTRDVSSNYALTITNLNVAPQRLELSRIEKTISNVDKWISRLWETVAANGLFVVLLGGTPGASSGVAMVKIKKSGTDVATDTPIAV</sequence>
<feature type="compositionally biased region" description="Basic and acidic residues" evidence="7">
    <location>
        <begin position="84"/>
        <end position="95"/>
    </location>
</feature>
<dbReference type="InterPro" id="IPR047021">
    <property type="entry name" value="REXO1/3/4-like"/>
</dbReference>
<dbReference type="FunCoup" id="A0A7R8YQZ4">
    <property type="interactions" value="587"/>
</dbReference>
<feature type="compositionally biased region" description="Basic and acidic residues" evidence="7">
    <location>
        <begin position="106"/>
        <end position="127"/>
    </location>
</feature>
<dbReference type="GO" id="GO:0005634">
    <property type="term" value="C:nucleus"/>
    <property type="evidence" value="ECO:0007669"/>
    <property type="project" value="UniProtKB-SubCell"/>
</dbReference>
<keyword evidence="6" id="KW-0539">Nucleus</keyword>
<dbReference type="EMBL" id="LR899010">
    <property type="protein sequence ID" value="CAD7081931.1"/>
    <property type="molecule type" value="Genomic_DNA"/>
</dbReference>
<evidence type="ECO:0000256" key="3">
    <source>
        <dbReference type="ARBA" id="ARBA00022722"/>
    </source>
</evidence>
<evidence type="ECO:0000256" key="7">
    <source>
        <dbReference type="SAM" id="MobiDB-lite"/>
    </source>
</evidence>
<feature type="region of interest" description="Disordered" evidence="7">
    <location>
        <begin position="24"/>
        <end position="139"/>
    </location>
</feature>
<evidence type="ECO:0000256" key="2">
    <source>
        <dbReference type="ARBA" id="ARBA00006357"/>
    </source>
</evidence>
<reference evidence="9 10" key="1">
    <citation type="submission" date="2020-11" db="EMBL/GenBank/DDBJ databases">
        <authorList>
            <person name="Wallbank WR R."/>
            <person name="Pardo Diaz C."/>
            <person name="Kozak K."/>
            <person name="Martin S."/>
            <person name="Jiggins C."/>
            <person name="Moest M."/>
            <person name="Warren A I."/>
            <person name="Generalovic N T."/>
            <person name="Byers J.R.P. K."/>
            <person name="Montejo-Kovacevich G."/>
            <person name="Yen C E."/>
        </authorList>
    </citation>
    <scope>NUCLEOTIDE SEQUENCE [LARGE SCALE GENOMIC DNA]</scope>
</reference>
<name>A0A7R8YQZ4_HERIL</name>
<gene>
    <name evidence="9" type="ORF">HERILL_LOCUS5010</name>
</gene>
<dbReference type="OrthoDB" id="3996471at2759"/>
<keyword evidence="3" id="KW-0540">Nuclease</keyword>
<evidence type="ECO:0000259" key="8">
    <source>
        <dbReference type="SMART" id="SM00479"/>
    </source>
</evidence>
<comment type="similarity">
    <text evidence="2">Belongs to the REXO1/REXO3 family.</text>
</comment>
<dbReference type="InterPro" id="IPR012337">
    <property type="entry name" value="RNaseH-like_sf"/>
</dbReference>
<evidence type="ECO:0000256" key="6">
    <source>
        <dbReference type="ARBA" id="ARBA00023242"/>
    </source>
</evidence>
<dbReference type="PANTHER" id="PTHR12801:SF82">
    <property type="entry name" value="RNA EXONUCLEASE 5"/>
    <property type="match status" value="1"/>
</dbReference>
<evidence type="ECO:0000256" key="1">
    <source>
        <dbReference type="ARBA" id="ARBA00004123"/>
    </source>
</evidence>
<keyword evidence="4" id="KW-0378">Hydrolase</keyword>
<feature type="compositionally biased region" description="Basic and acidic residues" evidence="7">
    <location>
        <begin position="63"/>
        <end position="73"/>
    </location>
</feature>
<evidence type="ECO:0000256" key="5">
    <source>
        <dbReference type="ARBA" id="ARBA00022839"/>
    </source>
</evidence>
<evidence type="ECO:0000313" key="10">
    <source>
        <dbReference type="Proteomes" id="UP000594454"/>
    </source>
</evidence>
<dbReference type="Proteomes" id="UP000594454">
    <property type="component" value="Chromosome 2"/>
</dbReference>
<dbReference type="SMART" id="SM00479">
    <property type="entry name" value="EXOIII"/>
    <property type="match status" value="1"/>
</dbReference>
<comment type="subcellular location">
    <subcellularLocation>
        <location evidence="1">Nucleus</location>
    </subcellularLocation>
</comment>
<dbReference type="CDD" id="cd06145">
    <property type="entry name" value="REX1_like"/>
    <property type="match status" value="1"/>
</dbReference>
<protein>
    <recommendedName>
        <fullName evidence="8">Exonuclease domain-containing protein</fullName>
    </recommendedName>
</protein>
<feature type="compositionally biased region" description="Low complexity" evidence="7">
    <location>
        <begin position="41"/>
        <end position="62"/>
    </location>
</feature>
<dbReference type="InParanoid" id="A0A7R8YQZ4"/>
<dbReference type="SUPFAM" id="SSF53098">
    <property type="entry name" value="Ribonuclease H-like"/>
    <property type="match status" value="1"/>
</dbReference>